<dbReference type="GO" id="GO:0030893">
    <property type="term" value="C:meiotic cohesin complex"/>
    <property type="evidence" value="ECO:0007669"/>
    <property type="project" value="TreeGrafter"/>
</dbReference>
<name>A0AAE1A0A9_9GAST</name>
<dbReference type="PANTHER" id="PTHR12585">
    <property type="entry name" value="SCC1 / RAD21 FAMILY MEMBER"/>
    <property type="match status" value="1"/>
</dbReference>
<evidence type="ECO:0000313" key="5">
    <source>
        <dbReference type="EMBL" id="KAK3777867.1"/>
    </source>
</evidence>
<comment type="subcellular location">
    <subcellularLocation>
        <location evidence="1">Nucleus</location>
    </subcellularLocation>
</comment>
<accession>A0AAE1A0A9</accession>
<dbReference type="PANTHER" id="PTHR12585:SF27">
    <property type="entry name" value="MEIOTIC RECOMBINATION PROTEIN REC8 HOMOLOG"/>
    <property type="match status" value="1"/>
</dbReference>
<dbReference type="Proteomes" id="UP001283361">
    <property type="component" value="Unassembled WGS sequence"/>
</dbReference>
<feature type="compositionally biased region" description="Basic and acidic residues" evidence="3">
    <location>
        <begin position="285"/>
        <end position="307"/>
    </location>
</feature>
<feature type="region of interest" description="Disordered" evidence="3">
    <location>
        <begin position="494"/>
        <end position="536"/>
    </location>
</feature>
<dbReference type="InterPro" id="IPR006910">
    <property type="entry name" value="Rad21_Rec8_N"/>
</dbReference>
<evidence type="ECO:0000256" key="1">
    <source>
        <dbReference type="ARBA" id="ARBA00004123"/>
    </source>
</evidence>
<keyword evidence="6" id="KW-1185">Reference proteome</keyword>
<dbReference type="Pfam" id="PF04825">
    <property type="entry name" value="Rad21_Rec8_N"/>
    <property type="match status" value="1"/>
</dbReference>
<sequence length="675" mass="75877">MFYNHWYLRKNGRFGLIWLAATQSRVLTRRELAAVNVSMTVSNILEHIPGNFTDVNNRPRRFSLYLSSQLMYGSVKVLQKQWEYLLGDLTALLKKFHPDISSTAEIDLIIARHEPVTLESCVPSGIKDKCYDPFFGVFKENMADIQALLAIWDDDYVKREPMGPEPIKAELGSPHSVSDIQQIQISDHPDISMTSIEIPGEQDLPCPDAEHLAFIQAADQQFNTSVEDLIPPAIPRILDNQDISQLLANELPEEDKIQARTIEETPAAKTPRELPVTPKKPKRRHQDDKGGVRKKPRNLDAEGKLSSDDAASATRQEIVRDEEKVPVQHASQEQKKSEFSKSPIRQSDVQQLLSPKVARHHENWLQMNSSLQLTPIPPTPSPIRKRQPHKLIIDETLQMTRLQLKQNMSSSSETCATLVLPSAQKKDLFKEPGSEALRHSTLSTLWTRNCKFGLRVSETDKDPLASSDISPLESPRIKRKKPIIDYETPLKLPRAESMLSGPGSIEKGRDTSTVSATNESKERSKSLIGPASDDSAANISADQNQISTYSEYERNLVDVSLAPLPEEQEQIVSPVPLQLPVEMPSIRVTDQLQKESVNTTESVHSELMRLVKENAGQRGIWTTFRNICPPLTSTRPLAISLFGELCFQVGKGLLQVRQDEPYGEIFIWEPNGDLL</sequence>
<comment type="caution">
    <text evidence="5">The sequence shown here is derived from an EMBL/GenBank/DDBJ whole genome shotgun (WGS) entry which is preliminary data.</text>
</comment>
<protein>
    <recommendedName>
        <fullName evidence="4">Rad21/Rec8-like protein N-terminal domain-containing protein</fullName>
    </recommendedName>
</protein>
<proteinExistence type="predicted"/>
<evidence type="ECO:0000313" key="6">
    <source>
        <dbReference type="Proteomes" id="UP001283361"/>
    </source>
</evidence>
<dbReference type="EMBL" id="JAWDGP010003058">
    <property type="protein sequence ID" value="KAK3777867.1"/>
    <property type="molecule type" value="Genomic_DNA"/>
</dbReference>
<dbReference type="GO" id="GO:0005634">
    <property type="term" value="C:nucleus"/>
    <property type="evidence" value="ECO:0007669"/>
    <property type="project" value="UniProtKB-SubCell"/>
</dbReference>
<evidence type="ECO:0000256" key="3">
    <source>
        <dbReference type="SAM" id="MobiDB-lite"/>
    </source>
</evidence>
<dbReference type="AlphaFoldDB" id="A0AAE1A0A9"/>
<reference evidence="5" key="1">
    <citation type="journal article" date="2023" name="G3 (Bethesda)">
        <title>A reference genome for the long-term kleptoplast-retaining sea slug Elysia crispata morphotype clarki.</title>
        <authorList>
            <person name="Eastman K.E."/>
            <person name="Pendleton A.L."/>
            <person name="Shaikh M.A."/>
            <person name="Suttiyut T."/>
            <person name="Ogas R."/>
            <person name="Tomko P."/>
            <person name="Gavelis G."/>
            <person name="Widhalm J.R."/>
            <person name="Wisecaver J.H."/>
        </authorList>
    </citation>
    <scope>NUCLEOTIDE SEQUENCE</scope>
    <source>
        <strain evidence="5">ECLA1</strain>
    </source>
</reference>
<dbReference type="GO" id="GO:0003682">
    <property type="term" value="F:chromatin binding"/>
    <property type="evidence" value="ECO:0007669"/>
    <property type="project" value="TreeGrafter"/>
</dbReference>
<dbReference type="GO" id="GO:0051177">
    <property type="term" value="P:meiotic sister chromatid cohesion"/>
    <property type="evidence" value="ECO:0007669"/>
    <property type="project" value="TreeGrafter"/>
</dbReference>
<dbReference type="GO" id="GO:0006302">
    <property type="term" value="P:double-strand break repair"/>
    <property type="evidence" value="ECO:0007669"/>
    <property type="project" value="TreeGrafter"/>
</dbReference>
<evidence type="ECO:0000256" key="2">
    <source>
        <dbReference type="ARBA" id="ARBA00023242"/>
    </source>
</evidence>
<feature type="compositionally biased region" description="Basic and acidic residues" evidence="3">
    <location>
        <begin position="317"/>
        <end position="339"/>
    </location>
</feature>
<evidence type="ECO:0000259" key="4">
    <source>
        <dbReference type="Pfam" id="PF04825"/>
    </source>
</evidence>
<feature type="region of interest" description="Disordered" evidence="3">
    <location>
        <begin position="262"/>
        <end position="350"/>
    </location>
</feature>
<gene>
    <name evidence="5" type="ORF">RRG08_038114</name>
</gene>
<dbReference type="InterPro" id="IPR039781">
    <property type="entry name" value="Rad21/Rec8-like"/>
</dbReference>
<keyword evidence="2" id="KW-0539">Nucleus</keyword>
<dbReference type="CDD" id="cd21794">
    <property type="entry name" value="Rad21_Rec8_M_Rec8"/>
    <property type="match status" value="1"/>
</dbReference>
<feature type="domain" description="Rad21/Rec8-like protein N-terminal" evidence="4">
    <location>
        <begin position="1"/>
        <end position="107"/>
    </location>
</feature>
<organism evidence="5 6">
    <name type="scientific">Elysia crispata</name>
    <name type="common">lettuce slug</name>
    <dbReference type="NCBI Taxonomy" id="231223"/>
    <lineage>
        <taxon>Eukaryota</taxon>
        <taxon>Metazoa</taxon>
        <taxon>Spiralia</taxon>
        <taxon>Lophotrochozoa</taxon>
        <taxon>Mollusca</taxon>
        <taxon>Gastropoda</taxon>
        <taxon>Heterobranchia</taxon>
        <taxon>Euthyneura</taxon>
        <taxon>Panpulmonata</taxon>
        <taxon>Sacoglossa</taxon>
        <taxon>Placobranchoidea</taxon>
        <taxon>Plakobranchidae</taxon>
        <taxon>Elysia</taxon>
    </lineage>
</organism>